<organism evidence="2 3">
    <name type="scientific">Fructilactobacillus cliffordii</name>
    <dbReference type="NCBI Taxonomy" id="2940299"/>
    <lineage>
        <taxon>Bacteria</taxon>
        <taxon>Bacillati</taxon>
        <taxon>Bacillota</taxon>
        <taxon>Bacilli</taxon>
        <taxon>Lactobacillales</taxon>
        <taxon>Lactobacillaceae</taxon>
        <taxon>Fructilactobacillus</taxon>
    </lineage>
</organism>
<feature type="coiled-coil region" evidence="1">
    <location>
        <begin position="262"/>
        <end position="289"/>
    </location>
</feature>
<keyword evidence="3" id="KW-1185">Reference proteome</keyword>
<proteinExistence type="predicted"/>
<evidence type="ECO:0000313" key="3">
    <source>
        <dbReference type="Proteomes" id="UP001055911"/>
    </source>
</evidence>
<protein>
    <recommendedName>
        <fullName evidence="4">DUF3102 domain-containing protein</fullName>
    </recommendedName>
</protein>
<dbReference type="RefSeq" id="WP_252767529.1">
    <property type="nucleotide sequence ID" value="NZ_CP097120.1"/>
</dbReference>
<keyword evidence="1" id="KW-0175">Coiled coil</keyword>
<geneLocation type="plasmid" evidence="2 3">
    <name>p1unnamed</name>
</geneLocation>
<keyword evidence="2" id="KW-0614">Plasmid</keyword>
<reference evidence="2" key="1">
    <citation type="submission" date="2022-05" db="EMBL/GenBank/DDBJ databases">
        <authorList>
            <person name="Oliphant S.A."/>
            <person name="Watson-Haigh N.S."/>
            <person name="Sumby K.M."/>
            <person name="Gardner J.M."/>
            <person name="Jiranek V."/>
        </authorList>
    </citation>
    <scope>NUCLEOTIDE SEQUENCE</scope>
    <source>
        <strain evidence="2">KI4_B1</strain>
        <plasmid evidence="2">p1unnamed</plasmid>
    </source>
</reference>
<evidence type="ECO:0000256" key="1">
    <source>
        <dbReference type="SAM" id="Coils"/>
    </source>
</evidence>
<evidence type="ECO:0008006" key="4">
    <source>
        <dbReference type="Google" id="ProtNLM"/>
    </source>
</evidence>
<name>A0A9Q8ZUI6_9LACO</name>
<dbReference type="EMBL" id="CP097120">
    <property type="protein sequence ID" value="USS89983.1"/>
    <property type="molecule type" value="Genomic_DNA"/>
</dbReference>
<gene>
    <name evidence="2" type="ORF">M3M40_07285</name>
</gene>
<evidence type="ECO:0000313" key="2">
    <source>
        <dbReference type="EMBL" id="USS89983.1"/>
    </source>
</evidence>
<sequence length="351" mass="40825">MVKDITHENHTKEQGKLSNDLGTITAEIRGYQNMAGQAVFEIGRRLKWVKDNDLAHGEWLTWLDSVNIGETFARRSIQIYTELFNSSSVPKQDLNMSILYEIATLPPEERTKEHITNDGSAKVPEDMNRQELRDLKKQLKEEKDGRKQTEIELKKVREQASDRQFELSQQLISANNKLQNLTEQRLQEKQEYEDQLKKVQKATNTKIVERVKTPEDYDDLKNKIKANEIKINGDAKEKEELYKSIDVLKNRAARYAKTDEEYHRKTEEVDSLKSTIENLKSEKEIRQKASKVTNQLLELVNHADKLIDSLDLTQFDSYDPTLTSISKVTDKMDHVTNELRDKLALEYDITD</sequence>
<dbReference type="Proteomes" id="UP001055911">
    <property type="component" value="Plasmid p1unnamed"/>
</dbReference>
<accession>A0A9Q8ZUI6</accession>
<dbReference type="AlphaFoldDB" id="A0A9Q8ZUI6"/>
<feature type="coiled-coil region" evidence="1">
    <location>
        <begin position="129"/>
        <end position="202"/>
    </location>
</feature>